<dbReference type="InParanoid" id="J9DBP7"/>
<evidence type="ECO:0000313" key="2">
    <source>
        <dbReference type="Proteomes" id="UP000003163"/>
    </source>
</evidence>
<evidence type="ECO:0000313" key="1">
    <source>
        <dbReference type="EMBL" id="EJW04914.1"/>
    </source>
</evidence>
<keyword evidence="2" id="KW-1185">Reference proteome</keyword>
<proteinExistence type="predicted"/>
<organism evidence="1 2">
    <name type="scientific">Edhazardia aedis (strain USNM 41457)</name>
    <name type="common">Microsporidian parasite</name>
    <dbReference type="NCBI Taxonomy" id="1003232"/>
    <lineage>
        <taxon>Eukaryota</taxon>
        <taxon>Fungi</taxon>
        <taxon>Fungi incertae sedis</taxon>
        <taxon>Microsporidia</taxon>
        <taxon>Edhazardia</taxon>
    </lineage>
</organism>
<dbReference type="HOGENOM" id="CLU_906219_0_0_1"/>
<dbReference type="Proteomes" id="UP000003163">
    <property type="component" value="Unassembled WGS sequence"/>
</dbReference>
<sequence length="307" mass="36771">MICLISIYLYFRYSNELSEIGCIIYFNGAPPDKELDIKSIDNADHKRMQHKAIIFNNNSFLKEIVMNYAKFKMSYDELNKEDVVFDECDELFLDIYKDEILSEICEFTNNEIEGFLGIHPKIFAVKNEEFEVQNVFPNIDFAKSTVLKLIKECFSEKNQKNQKMLEIRNYFCKEFIEYYISRNKKFSEIINYCCSISNNQIISFNQYIYIYFLEATKKIYLKCDFLETGISILKSTIHSLKTNNYIYELTKSIHLKICIFEFIRDIFENQPITTRNKKKFQKIFNLKERKVLEKILSYINKNKKMKI</sequence>
<reference evidence="2" key="2">
    <citation type="submission" date="2015-07" db="EMBL/GenBank/DDBJ databases">
        <title>Contrasting host-pathogen interactions and genome evolution in two generalist and specialist microsporidian pathogens of mosquitoes.</title>
        <authorList>
            <consortium name="The Broad Institute Genomics Platform"/>
            <consortium name="The Broad Institute Genome Sequencing Center for Infectious Disease"/>
            <person name="Cuomo C.A."/>
            <person name="Sanscrainte N.D."/>
            <person name="Goldberg J.M."/>
            <person name="Heiman D."/>
            <person name="Young S."/>
            <person name="Zeng Q."/>
            <person name="Becnel J.J."/>
            <person name="Birren B.W."/>
        </authorList>
    </citation>
    <scope>NUCLEOTIDE SEQUENCE [LARGE SCALE GENOMIC DNA]</scope>
    <source>
        <strain evidence="2">USNM 41457</strain>
    </source>
</reference>
<dbReference type="EMBL" id="AFBI03000504">
    <property type="protein sequence ID" value="EJW04914.1"/>
    <property type="molecule type" value="Genomic_DNA"/>
</dbReference>
<reference evidence="1 2" key="1">
    <citation type="submission" date="2011-08" db="EMBL/GenBank/DDBJ databases">
        <authorList>
            <person name="Liu Z.J."/>
            <person name="Shi F.L."/>
            <person name="Lu J.Q."/>
            <person name="Li M."/>
            <person name="Wang Z.L."/>
        </authorList>
    </citation>
    <scope>NUCLEOTIDE SEQUENCE [LARGE SCALE GENOMIC DNA]</scope>
    <source>
        <strain evidence="1 2">USNM 41457</strain>
    </source>
</reference>
<gene>
    <name evidence="1" type="ORF">EDEG_04168</name>
</gene>
<comment type="caution">
    <text evidence="1">The sequence shown here is derived from an EMBL/GenBank/DDBJ whole genome shotgun (WGS) entry which is preliminary data.</text>
</comment>
<dbReference type="VEuPathDB" id="MicrosporidiaDB:EDEG_04168"/>
<protein>
    <submittedName>
        <fullName evidence="1">Uncharacterized protein</fullName>
    </submittedName>
</protein>
<accession>J9DBP7</accession>
<dbReference type="AlphaFoldDB" id="J9DBP7"/>
<name>J9DBP7_EDHAE</name>